<dbReference type="Pfam" id="PF14392">
    <property type="entry name" value="zf-CCHC_4"/>
    <property type="match status" value="1"/>
</dbReference>
<keyword evidence="1" id="KW-0863">Zinc-finger</keyword>
<evidence type="ECO:0000313" key="4">
    <source>
        <dbReference type="EMBL" id="KAK4430924.1"/>
    </source>
</evidence>
<dbReference type="SUPFAM" id="SSF57756">
    <property type="entry name" value="Retrovirus zinc finger-like domains"/>
    <property type="match status" value="1"/>
</dbReference>
<reference evidence="4" key="1">
    <citation type="submission" date="2020-06" db="EMBL/GenBank/DDBJ databases">
        <authorList>
            <person name="Li T."/>
            <person name="Hu X."/>
            <person name="Zhang T."/>
            <person name="Song X."/>
            <person name="Zhang H."/>
            <person name="Dai N."/>
            <person name="Sheng W."/>
            <person name="Hou X."/>
            <person name="Wei L."/>
        </authorList>
    </citation>
    <scope>NUCLEOTIDE SEQUENCE</scope>
    <source>
        <strain evidence="4">3651</strain>
        <tissue evidence="4">Leaf</tissue>
    </source>
</reference>
<dbReference type="EMBL" id="JACGWO010000003">
    <property type="protein sequence ID" value="KAK4430924.1"/>
    <property type="molecule type" value="Genomic_DNA"/>
</dbReference>
<name>A0AAE2CQY1_9LAMI</name>
<dbReference type="Proteomes" id="UP001293254">
    <property type="component" value="Unassembled WGS sequence"/>
</dbReference>
<dbReference type="GO" id="GO:0008270">
    <property type="term" value="F:zinc ion binding"/>
    <property type="evidence" value="ECO:0007669"/>
    <property type="project" value="UniProtKB-KW"/>
</dbReference>
<evidence type="ECO:0000256" key="1">
    <source>
        <dbReference type="PROSITE-ProRule" id="PRU00047"/>
    </source>
</evidence>
<evidence type="ECO:0000313" key="5">
    <source>
        <dbReference type="Proteomes" id="UP001293254"/>
    </source>
</evidence>
<dbReference type="InterPro" id="IPR025836">
    <property type="entry name" value="Zn_knuckle_CX2CX4HX4C"/>
</dbReference>
<proteinExistence type="predicted"/>
<dbReference type="GO" id="GO:0003676">
    <property type="term" value="F:nucleic acid binding"/>
    <property type="evidence" value="ECO:0007669"/>
    <property type="project" value="InterPro"/>
</dbReference>
<gene>
    <name evidence="4" type="ORF">Salat_0854300</name>
</gene>
<keyword evidence="1" id="KW-0862">Zinc</keyword>
<sequence length="148" mass="16514">MEQALERLGELLVLTEKEDGTLFIPQAVWEGDLSLDGYYLEGIRWGSALRIQVLLYVRQPLVKVLKLQTSTGAMQAVSMTYECLPNFCYTCGILGHIAKYCTKPFEDGFANSGSNPQYDAWLRPQPPHSTYHQRADQPSGDRSNGLAG</sequence>
<dbReference type="InterPro" id="IPR001878">
    <property type="entry name" value="Znf_CCHC"/>
</dbReference>
<comment type="caution">
    <text evidence="4">The sequence shown here is derived from an EMBL/GenBank/DDBJ whole genome shotgun (WGS) entry which is preliminary data.</text>
</comment>
<dbReference type="AlphaFoldDB" id="A0AAE2CQY1"/>
<dbReference type="PROSITE" id="PS50158">
    <property type="entry name" value="ZF_CCHC"/>
    <property type="match status" value="1"/>
</dbReference>
<protein>
    <recommendedName>
        <fullName evidence="3">CCHC-type domain-containing protein</fullName>
    </recommendedName>
</protein>
<evidence type="ECO:0000259" key="3">
    <source>
        <dbReference type="PROSITE" id="PS50158"/>
    </source>
</evidence>
<feature type="region of interest" description="Disordered" evidence="2">
    <location>
        <begin position="116"/>
        <end position="148"/>
    </location>
</feature>
<keyword evidence="1" id="KW-0479">Metal-binding</keyword>
<keyword evidence="5" id="KW-1185">Reference proteome</keyword>
<dbReference type="InterPro" id="IPR036875">
    <property type="entry name" value="Znf_CCHC_sf"/>
</dbReference>
<organism evidence="4 5">
    <name type="scientific">Sesamum alatum</name>
    <dbReference type="NCBI Taxonomy" id="300844"/>
    <lineage>
        <taxon>Eukaryota</taxon>
        <taxon>Viridiplantae</taxon>
        <taxon>Streptophyta</taxon>
        <taxon>Embryophyta</taxon>
        <taxon>Tracheophyta</taxon>
        <taxon>Spermatophyta</taxon>
        <taxon>Magnoliopsida</taxon>
        <taxon>eudicotyledons</taxon>
        <taxon>Gunneridae</taxon>
        <taxon>Pentapetalae</taxon>
        <taxon>asterids</taxon>
        <taxon>lamiids</taxon>
        <taxon>Lamiales</taxon>
        <taxon>Pedaliaceae</taxon>
        <taxon>Sesamum</taxon>
    </lineage>
</organism>
<feature type="domain" description="CCHC-type" evidence="3">
    <location>
        <begin position="88"/>
        <end position="103"/>
    </location>
</feature>
<reference evidence="4" key="2">
    <citation type="journal article" date="2024" name="Plant">
        <title>Genomic evolution and insights into agronomic trait innovations of Sesamum species.</title>
        <authorList>
            <person name="Miao H."/>
            <person name="Wang L."/>
            <person name="Qu L."/>
            <person name="Liu H."/>
            <person name="Sun Y."/>
            <person name="Le M."/>
            <person name="Wang Q."/>
            <person name="Wei S."/>
            <person name="Zheng Y."/>
            <person name="Lin W."/>
            <person name="Duan Y."/>
            <person name="Cao H."/>
            <person name="Xiong S."/>
            <person name="Wang X."/>
            <person name="Wei L."/>
            <person name="Li C."/>
            <person name="Ma Q."/>
            <person name="Ju M."/>
            <person name="Zhao R."/>
            <person name="Li G."/>
            <person name="Mu C."/>
            <person name="Tian Q."/>
            <person name="Mei H."/>
            <person name="Zhang T."/>
            <person name="Gao T."/>
            <person name="Zhang H."/>
        </authorList>
    </citation>
    <scope>NUCLEOTIDE SEQUENCE</scope>
    <source>
        <strain evidence="4">3651</strain>
    </source>
</reference>
<accession>A0AAE2CQY1</accession>
<evidence type="ECO:0000256" key="2">
    <source>
        <dbReference type="SAM" id="MobiDB-lite"/>
    </source>
</evidence>